<keyword evidence="4" id="KW-1185">Reference proteome</keyword>
<dbReference type="AlphaFoldDB" id="A0A138ZZ62"/>
<dbReference type="Pfam" id="PF00172">
    <property type="entry name" value="Zn_clus"/>
    <property type="match status" value="1"/>
</dbReference>
<feature type="region of interest" description="Disordered" evidence="1">
    <location>
        <begin position="1"/>
        <end position="57"/>
    </location>
</feature>
<dbReference type="CDD" id="cd00067">
    <property type="entry name" value="GAL4"/>
    <property type="match status" value="1"/>
</dbReference>
<feature type="compositionally biased region" description="Acidic residues" evidence="1">
    <location>
        <begin position="34"/>
        <end position="43"/>
    </location>
</feature>
<dbReference type="PROSITE" id="PS00463">
    <property type="entry name" value="ZN2_CY6_FUNGAL_1"/>
    <property type="match status" value="1"/>
</dbReference>
<dbReference type="PROSITE" id="PS50048">
    <property type="entry name" value="ZN2_CY6_FUNGAL_2"/>
    <property type="match status" value="1"/>
</dbReference>
<feature type="domain" description="Zn(2)-C6 fungal-type" evidence="2">
    <location>
        <begin position="58"/>
        <end position="87"/>
    </location>
</feature>
<dbReference type="GO" id="GO:0008270">
    <property type="term" value="F:zinc ion binding"/>
    <property type="evidence" value="ECO:0007669"/>
    <property type="project" value="InterPro"/>
</dbReference>
<evidence type="ECO:0000313" key="4">
    <source>
        <dbReference type="Proteomes" id="UP000070544"/>
    </source>
</evidence>
<dbReference type="OrthoDB" id="10261408at2759"/>
<gene>
    <name evidence="3" type="ORF">M427DRAFT_213390</name>
</gene>
<evidence type="ECO:0000313" key="3">
    <source>
        <dbReference type="EMBL" id="KXS09780.1"/>
    </source>
</evidence>
<dbReference type="Proteomes" id="UP000070544">
    <property type="component" value="Unassembled WGS sequence"/>
</dbReference>
<reference evidence="3 4" key="1">
    <citation type="journal article" date="2015" name="Genome Biol. Evol.">
        <title>Phylogenomic analyses indicate that early fungi evolved digesting cell walls of algal ancestors of land plants.</title>
        <authorList>
            <person name="Chang Y."/>
            <person name="Wang S."/>
            <person name="Sekimoto S."/>
            <person name="Aerts A.L."/>
            <person name="Choi C."/>
            <person name="Clum A."/>
            <person name="LaButti K.M."/>
            <person name="Lindquist E.A."/>
            <person name="Yee Ngan C."/>
            <person name="Ohm R.A."/>
            <person name="Salamov A.A."/>
            <person name="Grigoriev I.V."/>
            <person name="Spatafora J.W."/>
            <person name="Berbee M.L."/>
        </authorList>
    </citation>
    <scope>NUCLEOTIDE SEQUENCE [LARGE SCALE GENOMIC DNA]</scope>
    <source>
        <strain evidence="3 4">JEL478</strain>
    </source>
</reference>
<evidence type="ECO:0000256" key="1">
    <source>
        <dbReference type="SAM" id="MobiDB-lite"/>
    </source>
</evidence>
<sequence>MSSGEDRPPTKRQRRSRSSGGSATVPPPLRGVGDDGESDDDVEDGTRADDGTQSGHRSCNICARLHDRCDGKYPCDPCIKRGNECSYERQRVMPGPPKGW</sequence>
<organism evidence="3 4">
    <name type="scientific">Gonapodya prolifera (strain JEL478)</name>
    <name type="common">Monoblepharis prolifera</name>
    <dbReference type="NCBI Taxonomy" id="1344416"/>
    <lineage>
        <taxon>Eukaryota</taxon>
        <taxon>Fungi</taxon>
        <taxon>Fungi incertae sedis</taxon>
        <taxon>Chytridiomycota</taxon>
        <taxon>Chytridiomycota incertae sedis</taxon>
        <taxon>Monoblepharidomycetes</taxon>
        <taxon>Monoblepharidales</taxon>
        <taxon>Gonapodyaceae</taxon>
        <taxon>Gonapodya</taxon>
    </lineage>
</organism>
<dbReference type="Gene3D" id="4.10.240.10">
    <property type="entry name" value="Zn(2)-C6 fungal-type DNA-binding domain"/>
    <property type="match status" value="1"/>
</dbReference>
<proteinExistence type="predicted"/>
<dbReference type="InterPro" id="IPR001138">
    <property type="entry name" value="Zn2Cys6_DnaBD"/>
</dbReference>
<dbReference type="GO" id="GO:0000981">
    <property type="term" value="F:DNA-binding transcription factor activity, RNA polymerase II-specific"/>
    <property type="evidence" value="ECO:0007669"/>
    <property type="project" value="InterPro"/>
</dbReference>
<evidence type="ECO:0000259" key="2">
    <source>
        <dbReference type="PROSITE" id="PS50048"/>
    </source>
</evidence>
<protein>
    <recommendedName>
        <fullName evidence="2">Zn(2)-C6 fungal-type domain-containing protein</fullName>
    </recommendedName>
</protein>
<dbReference type="SMART" id="SM00066">
    <property type="entry name" value="GAL4"/>
    <property type="match status" value="1"/>
</dbReference>
<name>A0A138ZZ62_GONPJ</name>
<dbReference type="InterPro" id="IPR036864">
    <property type="entry name" value="Zn2-C6_fun-type_DNA-bd_sf"/>
</dbReference>
<dbReference type="EMBL" id="KQ965850">
    <property type="protein sequence ID" value="KXS09780.1"/>
    <property type="molecule type" value="Genomic_DNA"/>
</dbReference>
<dbReference type="SUPFAM" id="SSF57701">
    <property type="entry name" value="Zn2/Cys6 DNA-binding domain"/>
    <property type="match status" value="1"/>
</dbReference>
<accession>A0A138ZZ62</accession>